<gene>
    <name evidence="2" type="ORF">FHR60_000495</name>
</gene>
<reference evidence="2 3" key="1">
    <citation type="submission" date="2020-08" db="EMBL/GenBank/DDBJ databases">
        <title>Studying the diversity of plant-associated saprophytic bacteria and their role in host health and plant-pathogen interactions.</title>
        <authorList>
            <person name="Potnis N."/>
        </authorList>
    </citation>
    <scope>NUCLEOTIDE SEQUENCE [LARGE SCALE GENOMIC DNA]</scope>
    <source>
        <strain evidence="2 3">F16</strain>
    </source>
</reference>
<dbReference type="EMBL" id="JACHNS010000001">
    <property type="protein sequence ID" value="MBB4591872.1"/>
    <property type="molecule type" value="Genomic_DNA"/>
</dbReference>
<dbReference type="Pfam" id="PF08867">
    <property type="entry name" value="FRG"/>
    <property type="match status" value="1"/>
</dbReference>
<accession>A0ABR6JI51</accession>
<evidence type="ECO:0000313" key="3">
    <source>
        <dbReference type="Proteomes" id="UP000554726"/>
    </source>
</evidence>
<dbReference type="RefSeq" id="WP_184438708.1">
    <property type="nucleotide sequence ID" value="NZ_JACHNS010000001.1"/>
</dbReference>
<protein>
    <recommendedName>
        <fullName evidence="1">FRG domain-containing protein</fullName>
    </recommendedName>
</protein>
<keyword evidence="3" id="KW-1185">Reference proteome</keyword>
<feature type="domain" description="FRG" evidence="1">
    <location>
        <begin position="40"/>
        <end position="136"/>
    </location>
</feature>
<evidence type="ECO:0000313" key="2">
    <source>
        <dbReference type="EMBL" id="MBB4591872.1"/>
    </source>
</evidence>
<sequence>MHTGFITDAFGAFKKGAALKQSEIKSFLDFIKVTDEYGFFGELILFRGQAVKGNLLPGIARSEPRRNTKKIERHVLEQLQLQGASLLSMYGGTLLDDLVVAQHYGMKTRLLDWTINPLVALWFACSDREPGDAYVYALESDDFLVKDLYKQDPFDQSRTRVFQPRLNNERIIAQDGWFTLHPFSNVARRFVPLEGNSDVKQKLRELRIPADCRMGILYSLERHGVTARTVYPGLHGLCLSLNGKYNDRQFG</sequence>
<comment type="caution">
    <text evidence="2">The sequence shown here is derived from an EMBL/GenBank/DDBJ whole genome shotgun (WGS) entry which is preliminary data.</text>
</comment>
<organism evidence="2 3">
    <name type="scientific">Xanthomonas cannabis</name>
    <dbReference type="NCBI Taxonomy" id="1885674"/>
    <lineage>
        <taxon>Bacteria</taxon>
        <taxon>Pseudomonadati</taxon>
        <taxon>Pseudomonadota</taxon>
        <taxon>Gammaproteobacteria</taxon>
        <taxon>Lysobacterales</taxon>
        <taxon>Lysobacteraceae</taxon>
        <taxon>Xanthomonas</taxon>
    </lineage>
</organism>
<proteinExistence type="predicted"/>
<evidence type="ECO:0000259" key="1">
    <source>
        <dbReference type="SMART" id="SM00901"/>
    </source>
</evidence>
<dbReference type="SMART" id="SM00901">
    <property type="entry name" value="FRG"/>
    <property type="match status" value="1"/>
</dbReference>
<dbReference type="InterPro" id="IPR014966">
    <property type="entry name" value="FRG-dom"/>
</dbReference>
<dbReference type="Proteomes" id="UP000554726">
    <property type="component" value="Unassembled WGS sequence"/>
</dbReference>
<name>A0ABR6JI51_9XANT</name>